<organism evidence="6 7">
    <name type="scientific">BD1-7 clade bacterium</name>
    <dbReference type="NCBI Taxonomy" id="2029982"/>
    <lineage>
        <taxon>Bacteria</taxon>
        <taxon>Pseudomonadati</taxon>
        <taxon>Pseudomonadota</taxon>
        <taxon>Gammaproteobacteria</taxon>
        <taxon>Cellvibrionales</taxon>
        <taxon>Spongiibacteraceae</taxon>
        <taxon>BD1-7 clade</taxon>
    </lineage>
</organism>
<accession>A0A5S9N6B9</accession>
<dbReference type="Gene3D" id="1.10.10.10">
    <property type="entry name" value="Winged helix-like DNA-binding domain superfamily/Winged helix DNA-binding domain"/>
    <property type="match status" value="1"/>
</dbReference>
<reference evidence="6 7" key="1">
    <citation type="submission" date="2019-11" db="EMBL/GenBank/DDBJ databases">
        <authorList>
            <person name="Holert J."/>
        </authorList>
    </citation>
    <scope>NUCLEOTIDE SEQUENCE [LARGE SCALE GENOMIC DNA]</scope>
    <source>
        <strain evidence="6">SB11_3</strain>
    </source>
</reference>
<evidence type="ECO:0000256" key="2">
    <source>
        <dbReference type="ARBA" id="ARBA00023015"/>
    </source>
</evidence>
<dbReference type="PANTHER" id="PTHR30126:SF91">
    <property type="entry name" value="LYSR FAMILY TRANSCRIPTIONAL REGULATOR"/>
    <property type="match status" value="1"/>
</dbReference>
<dbReference type="SUPFAM" id="SSF53850">
    <property type="entry name" value="Periplasmic binding protein-like II"/>
    <property type="match status" value="1"/>
</dbReference>
<dbReference type="CDD" id="cd05466">
    <property type="entry name" value="PBP2_LTTR_substrate"/>
    <property type="match status" value="1"/>
</dbReference>
<evidence type="ECO:0000256" key="4">
    <source>
        <dbReference type="ARBA" id="ARBA00023163"/>
    </source>
</evidence>
<dbReference type="GO" id="GO:0003700">
    <property type="term" value="F:DNA-binding transcription factor activity"/>
    <property type="evidence" value="ECO:0007669"/>
    <property type="project" value="InterPro"/>
</dbReference>
<dbReference type="PANTHER" id="PTHR30126">
    <property type="entry name" value="HTH-TYPE TRANSCRIPTIONAL REGULATOR"/>
    <property type="match status" value="1"/>
</dbReference>
<evidence type="ECO:0000313" key="6">
    <source>
        <dbReference type="EMBL" id="CAA0085081.1"/>
    </source>
</evidence>
<dbReference type="OrthoDB" id="6988449at2"/>
<dbReference type="Pfam" id="PF03466">
    <property type="entry name" value="LysR_substrate"/>
    <property type="match status" value="1"/>
</dbReference>
<proteinExistence type="inferred from homology"/>
<dbReference type="EMBL" id="CACSIO010000001">
    <property type="protein sequence ID" value="CAA0085081.1"/>
    <property type="molecule type" value="Genomic_DNA"/>
</dbReference>
<dbReference type="InterPro" id="IPR005119">
    <property type="entry name" value="LysR_subst-bd"/>
</dbReference>
<sequence length="316" mass="35381">MHPNLLDQLIVFEHAVELGSFSAAAKRLNRTVAAVGYAIGQLEEHLGLTLFDRSGYRPELTQHGITLRRDVSIIMRRVERLESKVDNLRQQIATNVSIAITEMIPIEPLARATSTFTRLHPEFQLTIHEYSVDIAMQKLFQHEAALLIAQLWDAAPIKGLDGRQLYACDLMLIASQDHPLAALDEPFEYAELDNHQQVLMSPYPADTVDYNYGVSVTDLYTVNSVRLQKSLICHGAGWGFMAHHQIEDELSNGSLVQLKCRDLNDLPQMRVAAVWGTRKAPNPVLTKFIDLLEVECRKSVAALSQGTQADHSSDMT</sequence>
<dbReference type="PROSITE" id="PS50931">
    <property type="entry name" value="HTH_LYSR"/>
    <property type="match status" value="1"/>
</dbReference>
<keyword evidence="2" id="KW-0805">Transcription regulation</keyword>
<keyword evidence="3" id="KW-0238">DNA-binding</keyword>
<dbReference type="SUPFAM" id="SSF46785">
    <property type="entry name" value="Winged helix' DNA-binding domain"/>
    <property type="match status" value="1"/>
</dbReference>
<feature type="domain" description="HTH lysR-type" evidence="5">
    <location>
        <begin position="4"/>
        <end position="61"/>
    </location>
</feature>
<evidence type="ECO:0000313" key="7">
    <source>
        <dbReference type="Proteomes" id="UP000441399"/>
    </source>
</evidence>
<dbReference type="Proteomes" id="UP000441399">
    <property type="component" value="Unassembled WGS sequence"/>
</dbReference>
<evidence type="ECO:0000256" key="1">
    <source>
        <dbReference type="ARBA" id="ARBA00009437"/>
    </source>
</evidence>
<name>A0A5S9N6B9_9GAMM</name>
<dbReference type="Gene3D" id="3.40.190.290">
    <property type="match status" value="1"/>
</dbReference>
<gene>
    <name evidence="6" type="primary">yahB_1</name>
    <name evidence="6" type="ORF">OPDIPICF_00771</name>
</gene>
<dbReference type="InterPro" id="IPR036388">
    <property type="entry name" value="WH-like_DNA-bd_sf"/>
</dbReference>
<dbReference type="Pfam" id="PF00126">
    <property type="entry name" value="HTH_1"/>
    <property type="match status" value="1"/>
</dbReference>
<protein>
    <submittedName>
        <fullName evidence="6">Putative HTH-type transcriptional regulator YahB</fullName>
    </submittedName>
</protein>
<keyword evidence="4" id="KW-0804">Transcription</keyword>
<evidence type="ECO:0000256" key="3">
    <source>
        <dbReference type="ARBA" id="ARBA00023125"/>
    </source>
</evidence>
<dbReference type="GO" id="GO:0000976">
    <property type="term" value="F:transcription cis-regulatory region binding"/>
    <property type="evidence" value="ECO:0007669"/>
    <property type="project" value="TreeGrafter"/>
</dbReference>
<keyword evidence="7" id="KW-1185">Reference proteome</keyword>
<comment type="similarity">
    <text evidence="1">Belongs to the LysR transcriptional regulatory family.</text>
</comment>
<dbReference type="InterPro" id="IPR000847">
    <property type="entry name" value="LysR_HTH_N"/>
</dbReference>
<dbReference type="AlphaFoldDB" id="A0A5S9N6B9"/>
<dbReference type="InterPro" id="IPR036390">
    <property type="entry name" value="WH_DNA-bd_sf"/>
</dbReference>
<evidence type="ECO:0000259" key="5">
    <source>
        <dbReference type="PROSITE" id="PS50931"/>
    </source>
</evidence>